<feature type="compositionally biased region" description="Pro residues" evidence="5">
    <location>
        <begin position="575"/>
        <end position="587"/>
    </location>
</feature>
<keyword evidence="8" id="KW-1185">Reference proteome</keyword>
<dbReference type="GO" id="GO:0032543">
    <property type="term" value="P:mitochondrial translation"/>
    <property type="evidence" value="ECO:0007669"/>
    <property type="project" value="TreeGrafter"/>
</dbReference>
<dbReference type="Proteomes" id="UP000782241">
    <property type="component" value="Unassembled WGS sequence"/>
</dbReference>
<feature type="compositionally biased region" description="Basic and acidic residues" evidence="5">
    <location>
        <begin position="531"/>
        <end position="540"/>
    </location>
</feature>
<dbReference type="Pfam" id="PF00072">
    <property type="entry name" value="Response_reg"/>
    <property type="match status" value="1"/>
</dbReference>
<evidence type="ECO:0000256" key="1">
    <source>
        <dbReference type="ARBA" id="ARBA00022553"/>
    </source>
</evidence>
<feature type="region of interest" description="Disordered" evidence="5">
    <location>
        <begin position="248"/>
        <end position="269"/>
    </location>
</feature>
<dbReference type="SUPFAM" id="SSF52172">
    <property type="entry name" value="CheY-like"/>
    <property type="match status" value="1"/>
</dbReference>
<feature type="compositionally biased region" description="Polar residues" evidence="5">
    <location>
        <begin position="259"/>
        <end position="268"/>
    </location>
</feature>
<evidence type="ECO:0000313" key="7">
    <source>
        <dbReference type="EMBL" id="KAG5664269.1"/>
    </source>
</evidence>
<evidence type="ECO:0000256" key="3">
    <source>
        <dbReference type="ARBA" id="ARBA00093463"/>
    </source>
</evidence>
<accession>A0A9P7H8W6</accession>
<feature type="compositionally biased region" description="Polar residues" evidence="5">
    <location>
        <begin position="64"/>
        <end position="75"/>
    </location>
</feature>
<feature type="compositionally biased region" description="Low complexity" evidence="5">
    <location>
        <begin position="561"/>
        <end position="574"/>
    </location>
</feature>
<reference evidence="7" key="1">
    <citation type="submission" date="2021-04" db="EMBL/GenBank/DDBJ databases">
        <title>Draft genome of Fusarium avenaceum strain F156N33, isolated from an atmospheric sample in Virginia.</title>
        <authorList>
            <person name="Yang S."/>
            <person name="Vinatzer B.A."/>
            <person name="Coleman J."/>
        </authorList>
    </citation>
    <scope>NUCLEOTIDE SEQUENCE</scope>
    <source>
        <strain evidence="7">F156N33</strain>
    </source>
</reference>
<dbReference type="GO" id="GO:0000156">
    <property type="term" value="F:phosphorelay response regulator activity"/>
    <property type="evidence" value="ECO:0007669"/>
    <property type="project" value="UniProtKB-ARBA"/>
</dbReference>
<feature type="compositionally biased region" description="Polar residues" evidence="5">
    <location>
        <begin position="21"/>
        <end position="40"/>
    </location>
</feature>
<dbReference type="GO" id="GO:0005763">
    <property type="term" value="C:mitochondrial small ribosomal subunit"/>
    <property type="evidence" value="ECO:0007669"/>
    <property type="project" value="TreeGrafter"/>
</dbReference>
<dbReference type="FunFam" id="3.40.50.2300:FF:000146">
    <property type="entry name" value="Putative two-component response regulator SSK1p"/>
    <property type="match status" value="1"/>
</dbReference>
<feature type="compositionally biased region" description="Basic and acidic residues" evidence="5">
    <location>
        <begin position="215"/>
        <end position="227"/>
    </location>
</feature>
<evidence type="ECO:0000313" key="8">
    <source>
        <dbReference type="Proteomes" id="UP000782241"/>
    </source>
</evidence>
<feature type="region of interest" description="Disordered" evidence="5">
    <location>
        <begin position="293"/>
        <end position="312"/>
    </location>
</feature>
<evidence type="ECO:0000256" key="4">
    <source>
        <dbReference type="PROSITE-ProRule" id="PRU00169"/>
    </source>
</evidence>
<comment type="caution">
    <text evidence="7">The sequence shown here is derived from an EMBL/GenBank/DDBJ whole genome shotgun (WGS) entry which is preliminary data.</text>
</comment>
<feature type="compositionally biased region" description="Polar residues" evidence="5">
    <location>
        <begin position="544"/>
        <end position="559"/>
    </location>
</feature>
<dbReference type="InterPro" id="IPR001789">
    <property type="entry name" value="Sig_transdc_resp-reg_receiver"/>
</dbReference>
<evidence type="ECO:0000259" key="6">
    <source>
        <dbReference type="PROSITE" id="PS50110"/>
    </source>
</evidence>
<feature type="region of interest" description="Disordered" evidence="5">
    <location>
        <begin position="1"/>
        <end position="236"/>
    </location>
</feature>
<proteinExistence type="inferred from homology"/>
<evidence type="ECO:0000256" key="5">
    <source>
        <dbReference type="SAM" id="MobiDB-lite"/>
    </source>
</evidence>
<feature type="compositionally biased region" description="Low complexity" evidence="5">
    <location>
        <begin position="106"/>
        <end position="124"/>
    </location>
</feature>
<feature type="compositionally biased region" description="Basic residues" evidence="5">
    <location>
        <begin position="10"/>
        <end position="20"/>
    </location>
</feature>
<dbReference type="GO" id="GO:0003735">
    <property type="term" value="F:structural constituent of ribosome"/>
    <property type="evidence" value="ECO:0007669"/>
    <property type="project" value="TreeGrafter"/>
</dbReference>
<name>A0A9P7H8W6_9HYPO</name>
<dbReference type="CDD" id="cd17546">
    <property type="entry name" value="REC_hyHK_CKI1_RcsC-like"/>
    <property type="match status" value="1"/>
</dbReference>
<dbReference type="SMART" id="SM00448">
    <property type="entry name" value="REC"/>
    <property type="match status" value="1"/>
</dbReference>
<dbReference type="PANTHER" id="PTHR28158:SF1">
    <property type="entry name" value="SMALL RIBOSOMAL SUBUNIT PROTEIN MS45"/>
    <property type="match status" value="1"/>
</dbReference>
<feature type="domain" description="Response regulatory" evidence="6">
    <location>
        <begin position="636"/>
        <end position="787"/>
    </location>
</feature>
<keyword evidence="2" id="KW-0902">Two-component regulatory system</keyword>
<gene>
    <name evidence="7" type="ORF">KAF25_008003</name>
</gene>
<dbReference type="EMBL" id="JAGPUO010000002">
    <property type="protein sequence ID" value="KAG5664269.1"/>
    <property type="molecule type" value="Genomic_DNA"/>
</dbReference>
<feature type="region of interest" description="Disordered" evidence="5">
    <location>
        <begin position="515"/>
        <end position="627"/>
    </location>
</feature>
<dbReference type="InterPro" id="IPR011006">
    <property type="entry name" value="CheY-like_superfamily"/>
</dbReference>
<keyword evidence="1 4" id="KW-0597">Phosphoprotein</keyword>
<organism evidence="7 8">
    <name type="scientific">Fusarium avenaceum</name>
    <dbReference type="NCBI Taxonomy" id="40199"/>
    <lineage>
        <taxon>Eukaryota</taxon>
        <taxon>Fungi</taxon>
        <taxon>Dikarya</taxon>
        <taxon>Ascomycota</taxon>
        <taxon>Pezizomycotina</taxon>
        <taxon>Sordariomycetes</taxon>
        <taxon>Hypocreomycetidae</taxon>
        <taxon>Hypocreales</taxon>
        <taxon>Nectriaceae</taxon>
        <taxon>Fusarium</taxon>
        <taxon>Fusarium tricinctum species complex</taxon>
    </lineage>
</organism>
<dbReference type="PROSITE" id="PS50110">
    <property type="entry name" value="RESPONSE_REGULATORY"/>
    <property type="match status" value="1"/>
</dbReference>
<dbReference type="Pfam" id="PF12298">
    <property type="entry name" value="Bot1p"/>
    <property type="match status" value="1"/>
</dbReference>
<feature type="compositionally biased region" description="Basic and acidic residues" evidence="5">
    <location>
        <begin position="43"/>
        <end position="62"/>
    </location>
</feature>
<feature type="modified residue" description="4-aspartylphosphate" evidence="4">
    <location>
        <position position="685"/>
    </location>
</feature>
<dbReference type="Gene3D" id="3.40.50.2300">
    <property type="match status" value="1"/>
</dbReference>
<feature type="compositionally biased region" description="Low complexity" evidence="5">
    <location>
        <begin position="195"/>
        <end position="214"/>
    </location>
</feature>
<dbReference type="AlphaFoldDB" id="A0A9P7H8W6"/>
<sequence>MGASDIASRLRAKFTKRRHSTTGSQASSNHSATDTASSLGSRHLWDRDRDRTRQNGDGDRSSRRAVSNSRGTVSSRRGMIATPDSSHRQREDSDDFAKIDFSRGVSEATNSNSSSDSPAKTSSEINVDDAAVPSANNHPTVGDAALKQPAPPTDQQGLGEEPATTATSSSDQPPLGSDLHPPQLRLQTHPPPLISPSLYPSEQPSPSRQRQASSHLDRIHEHAHDTAPKSTTARPKAVASLDLDAAPELAGHNDDDSLSPDQAPNSPKSAAFAPLAAATSTIFVAPSPGLPQSATLSIPGSPTPRPGLPPRRQSLLSNRQTSLINTLLSNPTTNEPGYTNSSTYAPINANMVNRKIWVKRPHASPTLVTVNEDDLVDDVRDMILRKYSNSLGRSFDSPDINIRIVPRDQHQERILNPEEPMGRTLDAYYPGGQTVEEALVIDIPRRAPKASPRPAVPQYVGNVYYNDDGRPTETSDGYFPPSVGPHGGAVGSPHLPMAVPVQINSQTAHSIAVLGTGHIPPIPSPGRTSRAYRDRPDRPRLGRTHTSSPTLLANGSSVSLAAAAAANHANHDAPGMPPTAPPLPTPPAQDSSVVRIATPPVRPASPRPAVKSKKSKKAEHPNLPPGMLNGGVPPINVLIVEDNPINLKLLEAFVKRLKVRWSTAMNGRDAVKKWRTGGFHLVLMDIQLPVMNGLEATREIRRLERVNSIGVFSSSPEGEITTENPDEIDDKDRLENADLFKSPVIIVALTASSLQSDRHEALAAGCNDFLTKPVNFVWLERKVMEWGCMQALIDFDGWRKWKEISQEAEENEAAKKAAVAAAKAKSKKNLLINWSWVACNAADSQRISEPAVIMPPRVCGASTPLAGLDAAVSISSRSTSSPFLRTFSTTPCREKMSKGRARMFEWLNSGSGRNLAEPGNGPNYLGPHQDQPFPLNPLFRSQPVLADSTRDLIYDKVTRRGESLKAVSAEMHVDVRRVAAVVRLKEVENQWKAEGKPLATPYARAVMKMLPKTYYEEGAENVQHEPINEIHVHNLTMQQLFEPVSESRHFTREDAAKAFHDKMLSADQRSPQPELIKMERDIIKGSPRQEALAKFRQVTQSDEDRVAKKILEERKREEAQTKRVKTDRYEFRFKEINVDDVGRDGRSRRGTGWRYGAPFEDRKRGLVKIPTSVP</sequence>
<evidence type="ECO:0000256" key="2">
    <source>
        <dbReference type="ARBA" id="ARBA00023012"/>
    </source>
</evidence>
<dbReference type="PANTHER" id="PTHR28158">
    <property type="entry name" value="37S RIBOSOMAL PROTEIN S35, MITOCHONDRIAL"/>
    <property type="match status" value="1"/>
</dbReference>
<comment type="similarity">
    <text evidence="3">Belongs to the SSK1 family.</text>
</comment>
<protein>
    <recommendedName>
        <fullName evidence="6">Response regulatory domain-containing protein</fullName>
    </recommendedName>
</protein>
<dbReference type="InterPro" id="IPR021036">
    <property type="entry name" value="Ribosomal_mS45"/>
</dbReference>
<feature type="compositionally biased region" description="Basic and acidic residues" evidence="5">
    <location>
        <begin position="85"/>
        <end position="101"/>
    </location>
</feature>